<keyword evidence="2" id="KW-0092">Biotin</keyword>
<name>A0A0H4T9G5_9EURY</name>
<dbReference type="Pfam" id="PF00364">
    <property type="entry name" value="Biotin_lipoyl"/>
    <property type="match status" value="1"/>
</dbReference>
<dbReference type="FunFam" id="2.40.50.100:FF:000003">
    <property type="entry name" value="Acetyl-CoA carboxylase biotin carboxyl carrier protein"/>
    <property type="match status" value="1"/>
</dbReference>
<evidence type="ECO:0000256" key="1">
    <source>
        <dbReference type="ARBA" id="ARBA00001941"/>
    </source>
</evidence>
<dbReference type="Gene3D" id="2.40.50.100">
    <property type="match status" value="1"/>
</dbReference>
<dbReference type="PROSITE" id="PS00188">
    <property type="entry name" value="BIOTIN"/>
    <property type="match status" value="1"/>
</dbReference>
<comment type="cofactor">
    <cofactor evidence="1">
        <name>Co(2+)</name>
        <dbReference type="ChEBI" id="CHEBI:48828"/>
    </cofactor>
</comment>
<evidence type="ECO:0000256" key="2">
    <source>
        <dbReference type="ARBA" id="ARBA00023267"/>
    </source>
</evidence>
<accession>A0A0H4T9G5</accession>
<dbReference type="PROSITE" id="PS50968">
    <property type="entry name" value="BIOTINYL_LIPOYL"/>
    <property type="match status" value="1"/>
</dbReference>
<reference evidence="4" key="1">
    <citation type="journal article" date="2015" name="ISME J.">
        <title>Aquifer environment selects for microbial species cohorts in sediment and groundwater.</title>
        <authorList>
            <person name="Hug L.A."/>
            <person name="Thomas B.C."/>
            <person name="Brown C.T."/>
            <person name="Frischkorn K.R."/>
            <person name="Williams K.H."/>
            <person name="Tringe S.G."/>
            <person name="Banfield J.F."/>
        </authorList>
    </citation>
    <scope>NUCLEOTIDE SEQUENCE</scope>
</reference>
<dbReference type="PANTHER" id="PTHR45266:SF3">
    <property type="entry name" value="OXALOACETATE DECARBOXYLASE ALPHA CHAIN"/>
    <property type="match status" value="1"/>
</dbReference>
<feature type="domain" description="Lipoyl-binding" evidence="3">
    <location>
        <begin position="85"/>
        <end position="162"/>
    </location>
</feature>
<dbReference type="InterPro" id="IPR050709">
    <property type="entry name" value="Biotin_Carboxyl_Carrier/Decarb"/>
</dbReference>
<dbReference type="InterPro" id="IPR011053">
    <property type="entry name" value="Single_hybrid_motif"/>
</dbReference>
<organism evidence="4">
    <name type="scientific">uncultured euryarchaeote Rifle_16ft_4_minimus_37884</name>
    <dbReference type="NCBI Taxonomy" id="1665196"/>
    <lineage>
        <taxon>Archaea</taxon>
        <taxon>Methanobacteriati</taxon>
        <taxon>Methanobacteriota</taxon>
        <taxon>environmental samples</taxon>
    </lineage>
</organism>
<dbReference type="InterPro" id="IPR000089">
    <property type="entry name" value="Biotin_lipoyl"/>
</dbReference>
<dbReference type="InterPro" id="IPR001882">
    <property type="entry name" value="Biotin_BS"/>
</dbReference>
<dbReference type="SUPFAM" id="SSF51230">
    <property type="entry name" value="Single hybrid motif"/>
    <property type="match status" value="1"/>
</dbReference>
<protein>
    <submittedName>
        <fullName evidence="4">Putative acetyl-CoA carboxylase biotin carboxyl carrier protein subunit</fullName>
    </submittedName>
</protein>
<dbReference type="EMBL" id="KT007008">
    <property type="protein sequence ID" value="AKQ03122.1"/>
    <property type="molecule type" value="Genomic_DNA"/>
</dbReference>
<evidence type="ECO:0000259" key="3">
    <source>
        <dbReference type="PROSITE" id="PS50968"/>
    </source>
</evidence>
<dbReference type="AlphaFoldDB" id="A0A0H4T9G5"/>
<dbReference type="CDD" id="cd06850">
    <property type="entry name" value="biotinyl_domain"/>
    <property type="match status" value="1"/>
</dbReference>
<dbReference type="PANTHER" id="PTHR45266">
    <property type="entry name" value="OXALOACETATE DECARBOXYLASE ALPHA CHAIN"/>
    <property type="match status" value="1"/>
</dbReference>
<evidence type="ECO:0000313" key="4">
    <source>
        <dbReference type="EMBL" id="AKQ03122.1"/>
    </source>
</evidence>
<proteinExistence type="predicted"/>
<sequence length="164" mass="18230">MRFRLVVDGDSHDVEVETGPRGLQVQVDDAAYTVVAKPAQDTVVVRIGRRLYRIRVHGDRAFVGEASHHFAIPEVADLDERPTRRVRDRATPVVDVRPSMPGRVVRILVRPGDRVKKGQTLVVLEAMKMQNEIPAPADARVTDVRVAEGESVTGDRVIAVLEIR</sequence>